<accession>J7IN74</accession>
<dbReference type="eggNOG" id="ENOG5033CNB">
    <property type="taxonomic scope" value="Bacteria"/>
</dbReference>
<dbReference type="Proteomes" id="UP000005262">
    <property type="component" value="Chromosome"/>
</dbReference>
<proteinExistence type="predicted"/>
<dbReference type="STRING" id="768704.Desmer_1236"/>
<evidence type="ECO:0000313" key="2">
    <source>
        <dbReference type="EMBL" id="AFQ43252.1"/>
    </source>
</evidence>
<feature type="region of interest" description="Disordered" evidence="1">
    <location>
        <begin position="1"/>
        <end position="25"/>
    </location>
</feature>
<evidence type="ECO:0000313" key="3">
    <source>
        <dbReference type="Proteomes" id="UP000005262"/>
    </source>
</evidence>
<dbReference type="AlphaFoldDB" id="J7IN74"/>
<gene>
    <name evidence="2" type="ordered locus">Desmer_1236</name>
</gene>
<dbReference type="KEGG" id="dmi:Desmer_1236"/>
<protein>
    <submittedName>
        <fullName evidence="2">Uncharacterized protein</fullName>
    </submittedName>
</protein>
<feature type="compositionally biased region" description="Basic and acidic residues" evidence="1">
    <location>
        <begin position="1"/>
        <end position="21"/>
    </location>
</feature>
<dbReference type="OrthoDB" id="3035462at2"/>
<dbReference type="EMBL" id="CP003629">
    <property type="protein sequence ID" value="AFQ43252.1"/>
    <property type="molecule type" value="Genomic_DNA"/>
</dbReference>
<dbReference type="HOGENOM" id="CLU_145991_2_0_9"/>
<reference evidence="2 3" key="1">
    <citation type="journal article" date="2012" name="J. Bacteriol.">
        <title>Complete genome sequences of Desulfosporosinus orientis DSM765T, Desulfosporosinus youngiae DSM17734T, Desulfosporosinus meridiei DSM13257T, and Desulfosporosinus acidiphilus DSM22704T.</title>
        <authorList>
            <person name="Pester M."/>
            <person name="Brambilla E."/>
            <person name="Alazard D."/>
            <person name="Rattei T."/>
            <person name="Weinmaier T."/>
            <person name="Han J."/>
            <person name="Lucas S."/>
            <person name="Lapidus A."/>
            <person name="Cheng J.F."/>
            <person name="Goodwin L."/>
            <person name="Pitluck S."/>
            <person name="Peters L."/>
            <person name="Ovchinnikova G."/>
            <person name="Teshima H."/>
            <person name="Detter J.C."/>
            <person name="Han C.S."/>
            <person name="Tapia R."/>
            <person name="Land M.L."/>
            <person name="Hauser L."/>
            <person name="Kyrpides N.C."/>
            <person name="Ivanova N.N."/>
            <person name="Pagani I."/>
            <person name="Huntmann M."/>
            <person name="Wei C.L."/>
            <person name="Davenport K.W."/>
            <person name="Daligault H."/>
            <person name="Chain P.S."/>
            <person name="Chen A."/>
            <person name="Mavromatis K."/>
            <person name="Markowitz V."/>
            <person name="Szeto E."/>
            <person name="Mikhailova N."/>
            <person name="Pati A."/>
            <person name="Wagner M."/>
            <person name="Woyke T."/>
            <person name="Ollivier B."/>
            <person name="Klenk H.P."/>
            <person name="Spring S."/>
            <person name="Loy A."/>
        </authorList>
    </citation>
    <scope>NUCLEOTIDE SEQUENCE [LARGE SCALE GENOMIC DNA]</scope>
    <source>
        <strain evidence="3">ATCC BAA-275 / DSM 13257 / NCIMB 13706 / S10</strain>
    </source>
</reference>
<keyword evidence="3" id="KW-1185">Reference proteome</keyword>
<evidence type="ECO:0000256" key="1">
    <source>
        <dbReference type="SAM" id="MobiDB-lite"/>
    </source>
</evidence>
<name>J7IN74_DESMD</name>
<dbReference type="RefSeq" id="WP_014902171.1">
    <property type="nucleotide sequence ID" value="NC_018515.1"/>
</dbReference>
<organism evidence="2 3">
    <name type="scientific">Desulfosporosinus meridiei (strain ATCC BAA-275 / DSM 13257 / KCTC 12902 / NCIMB 13706 / S10)</name>
    <dbReference type="NCBI Taxonomy" id="768704"/>
    <lineage>
        <taxon>Bacteria</taxon>
        <taxon>Bacillati</taxon>
        <taxon>Bacillota</taxon>
        <taxon>Clostridia</taxon>
        <taxon>Eubacteriales</taxon>
        <taxon>Desulfitobacteriaceae</taxon>
        <taxon>Desulfosporosinus</taxon>
    </lineage>
</organism>
<reference evidence="3" key="2">
    <citation type="submission" date="2012-08" db="EMBL/GenBank/DDBJ databases">
        <title>Finished genome of Desulfosporosinus meridiei DSM 13257.</title>
        <authorList>
            <person name="Huntemann M."/>
            <person name="Wei C.-L."/>
            <person name="Han J."/>
            <person name="Detter J.C."/>
            <person name="Han C."/>
            <person name="Davenport K."/>
            <person name="Daligault H."/>
            <person name="Erkkila T."/>
            <person name="Gu W."/>
            <person name="Munk A.C.C."/>
            <person name="Teshima H."/>
            <person name="Xu Y."/>
            <person name="Chain P."/>
            <person name="Tapia R."/>
            <person name="Chen A."/>
            <person name="Krypides N."/>
            <person name="Mavromatis K."/>
            <person name="Markowitz V."/>
            <person name="Szeto E."/>
            <person name="Ivanova N."/>
            <person name="Mikhailova N."/>
            <person name="Ovchinnikova G."/>
            <person name="Pagani I."/>
            <person name="Pati A."/>
            <person name="Goodwin L."/>
            <person name="Peters L."/>
            <person name="Pitluck S."/>
            <person name="Woyke T."/>
            <person name="Pester M."/>
            <person name="Spring S."/>
            <person name="Ollivier B."/>
            <person name="Rattei T."/>
            <person name="Klenk H.-P."/>
            <person name="Wagner M."/>
            <person name="Loy A."/>
        </authorList>
    </citation>
    <scope>NUCLEOTIDE SEQUENCE [LARGE SCALE GENOMIC DNA]</scope>
    <source>
        <strain evidence="3">ATCC BAA-275 / DSM 13257 / NCIMB 13706 / S10</strain>
    </source>
</reference>
<sequence>MSDDNKSDLERLTDSLEKNADKPNQSLGLVSFTDLFTPDFMSKYTKFANFGELLIVGKYNVSRFEEFLALLNAEFDKFIAKNSNFKTWEEMQSTAVSEYYKRQEAAKQ</sequence>